<protein>
    <recommendedName>
        <fullName evidence="2">BD-FAE-like domain-containing protein</fullName>
    </recommendedName>
</protein>
<dbReference type="EMBL" id="AVPF01000065">
    <property type="protein sequence ID" value="KGX84148.1"/>
    <property type="molecule type" value="Genomic_DNA"/>
</dbReference>
<accession>A0A0A5FZ80</accession>
<dbReference type="Proteomes" id="UP000030403">
    <property type="component" value="Unassembled WGS sequence"/>
</dbReference>
<name>A0A0A5FZ80_9BACI</name>
<dbReference type="RefSeq" id="WP_051255050.1">
    <property type="nucleotide sequence ID" value="NZ_AULJ01000031.1"/>
</dbReference>
<dbReference type="GO" id="GO:0016787">
    <property type="term" value="F:hydrolase activity"/>
    <property type="evidence" value="ECO:0007669"/>
    <property type="project" value="UniProtKB-KW"/>
</dbReference>
<dbReference type="eggNOG" id="COG1506">
    <property type="taxonomic scope" value="Bacteria"/>
</dbReference>
<dbReference type="OrthoDB" id="179999at2"/>
<comment type="caution">
    <text evidence="3">The sequence shown here is derived from an EMBL/GenBank/DDBJ whole genome shotgun (WGS) entry which is preliminary data.</text>
</comment>
<proteinExistence type="predicted"/>
<reference evidence="3 4" key="1">
    <citation type="submission" date="2013-08" db="EMBL/GenBank/DDBJ databases">
        <authorList>
            <person name="Huang J."/>
            <person name="Wang G."/>
        </authorList>
    </citation>
    <scope>NUCLEOTIDE SEQUENCE [LARGE SCALE GENOMIC DNA]</scope>
    <source>
        <strain evidence="3 4">BH030004</strain>
    </source>
</reference>
<dbReference type="Pfam" id="PF20434">
    <property type="entry name" value="BD-FAE"/>
    <property type="match status" value="1"/>
</dbReference>
<dbReference type="PANTHER" id="PTHR48081">
    <property type="entry name" value="AB HYDROLASE SUPERFAMILY PROTEIN C4A8.06C"/>
    <property type="match status" value="1"/>
</dbReference>
<dbReference type="InterPro" id="IPR049492">
    <property type="entry name" value="BD-FAE-like_dom"/>
</dbReference>
<sequence>MEKIYYGNNQHQFGELRLPEGDGPHPVAVVIHGGFWRSEYGIEQINAVAENLAENGWATWNIEYRRVGHGGGSWPGTLLDVAHATDYVRTLADTYPLQLNNVVTIGHSAGGHLALWLAGRHRLPESSELHTREPLNIKSAVSLAGVLDLRMMHKVHDIRNKAVGGEPNNPTADLLGGSPEEVPSRYNEASPSALLPLDVTQVLVHGALDVHVPIGISQHYYREAEEFGDFVKLVELPNAEHFMVVDPSTEAWAEVLEEMELLK</sequence>
<gene>
    <name evidence="3" type="ORF">N783_18935</name>
</gene>
<dbReference type="InterPro" id="IPR029058">
    <property type="entry name" value="AB_hydrolase_fold"/>
</dbReference>
<evidence type="ECO:0000313" key="3">
    <source>
        <dbReference type="EMBL" id="KGX84148.1"/>
    </source>
</evidence>
<dbReference type="SUPFAM" id="SSF53474">
    <property type="entry name" value="alpha/beta-Hydrolases"/>
    <property type="match status" value="1"/>
</dbReference>
<evidence type="ECO:0000259" key="2">
    <source>
        <dbReference type="Pfam" id="PF20434"/>
    </source>
</evidence>
<feature type="domain" description="BD-FAE-like" evidence="2">
    <location>
        <begin position="21"/>
        <end position="220"/>
    </location>
</feature>
<keyword evidence="1" id="KW-0378">Hydrolase</keyword>
<keyword evidence="4" id="KW-1185">Reference proteome</keyword>
<evidence type="ECO:0000256" key="1">
    <source>
        <dbReference type="ARBA" id="ARBA00022801"/>
    </source>
</evidence>
<dbReference type="STRING" id="1385511.GCA_000425225_02502"/>
<organism evidence="3 4">
    <name type="scientific">Pontibacillus marinus BH030004 = DSM 16465</name>
    <dbReference type="NCBI Taxonomy" id="1385511"/>
    <lineage>
        <taxon>Bacteria</taxon>
        <taxon>Bacillati</taxon>
        <taxon>Bacillota</taxon>
        <taxon>Bacilli</taxon>
        <taxon>Bacillales</taxon>
        <taxon>Bacillaceae</taxon>
        <taxon>Pontibacillus</taxon>
    </lineage>
</organism>
<dbReference type="Gene3D" id="3.40.50.1820">
    <property type="entry name" value="alpha/beta hydrolase"/>
    <property type="match status" value="1"/>
</dbReference>
<dbReference type="InterPro" id="IPR050300">
    <property type="entry name" value="GDXG_lipolytic_enzyme"/>
</dbReference>
<dbReference type="AlphaFoldDB" id="A0A0A5FZ80"/>
<evidence type="ECO:0000313" key="4">
    <source>
        <dbReference type="Proteomes" id="UP000030403"/>
    </source>
</evidence>